<sequence>MNKVYKIVWNKALGVWVVVSELAKAGKKSSKVTVVGGILVLSAVQLSHAEMVITDSNGTSIIAGDGLYIENGPTLSREVFDANGLYLANLADGLVTASSQDGINGSQLYNSMSNVATAIGKSALIDSNTGEITVRNVAGTNQNTIDDAISFVKTTADNALKTANLGLNFSTNGANPSNIPLGGMVDFSNGKNTTATYNSSTKSYQYSVVDAPNFAGKVTAQGFDASNQVISNVANGVAPNDAVNVAQLKAQQTHYYSVNDNGSTGANYNNDGATGKNAIASGVGAVSNSENGVAIGSNVNAEAVLTPINGPTTGDIAIGSNSKAAGGIVVGSNSSTKGIGNEVVLGNNNAAVNQNFNNRSSVAIGYNNSSLNGGVAIGANGVAKDNAVAVGYNTSAGFNSVAIGDGSNSADYAIAIGSANAVGTNSVATGLFAFTQGENAVAVGRGAAGIGANAVALGNTAVALGDNTTALGNATNVSVDKGVALGASSVSNTAAGAAGYDPKTSAASTDTTSTWKSTAGAVSIGDSANNITRQITGVAAGSQDTDAVNLAQLKAVKTLASSGWTATDGTTPANIGPGGSVKFTGDNNVAVQQTGTDNNAEIAVNLNKNIDLTENGSVAVGDTLVNSEGLSITNGPSFTATSIDAAGLYIANVGDGLITAQSKDAVNGSQLYAAQSNLADLIGPSAMIDSGTGEVTAKNIGGTTSSTIDGAIGIVKTTADTALTTANKGLNFAVNGGTATNLPLGSTLNMADGKNTKATFDPVSKTYKYDVVDAPFFAGKVTAQGLDASSNKIENVAAGQADTDAVNLAQLKAQETHYYSVNDGGTQDSNYNNDGATGTNALAAGVSSTASATNGIAMGNGAIAASANNSIAIGNAANVQTLSGIAIGSGASVNAKNTAGTGEGYWGVALGNNSSVTGEYGVAIGGGNVGSGAGGGGSNNAGVHGVAVGYNSNAGYNGTALGYMANAPGNYSSILEGGYSVAVGYKATTGTFGYGTALGSFSNSSGIGSVSLGNNSTSSGTGSVALGGAASQGNGAQATGSSAIAIGGAGILGSATKATGTNSIAMGGQANVAGANSIGIGASANVANKNTVAVGNSIKSTQDNSVLLGNATTDRAATVETGMVIAGQNQNFAGKGSVASGVVSVGGKGTERQIINVAAGNVSATSTDAVNGSQLFAVTNGLSNAGTNYVADNATTVHKNLGETLSVLGGATGELTSGNIGVNSDANGNLNIALAKDVDLGDTGSLKVGQTLVNNDGVAIGNDVNLTASGLKVGTIVADATTGKITGLTAGTVASDSKDAINGSQLYGVSDSFKTVIGGNAAVNPDGTVTTSNIGGTGKDNVNDAIQAIDITAKAAKSTVIAGKNTLVTPTTNPDGSTEYKVETADDVDFNSVTVGAIRADASSGKITGLTAGTVASDSKDAINGSQLYGVSDSFKTVIGGNAAVNPDGTVTTSNIGGTGKDNVNDAIQAIDTTAKAAKSTVIAGKNTLVTPSTNPDGSTEYKVETADDVDFNSVTASSLTVGSINADATTGKITGLTAGTVASDSKDAINGSQLYGVSDSFKTVIGGNAAVNPDGTVTTSNIGGTGKDNVNDAIQAIDTTAKAAKSTVVAGKNTLVTPSTNPDGSTEYKVETAEDVDFNSVTASSLTVGSINADATTGKITGLTAGTVASDSKDAINGSQLYGVSDSFKTVIGGNAAVNPDGTVTTSNIGGTGKDNVNDAIQAIDTTAKAAKSTVIAGKNTLVTPTTNPDGSMEYKVETADDVDFNSVTVGAIRADATTGKITGLTAGTVASDSKDAINGSQLYGVSDSFKTVLGGNAAVNPDGTVTTSNIGGTGKDNVNDAIQAIDTTAKAAKSTVIAGKNTLVTPSTNPDGSTEYKVETADDVDFNSVTVGTIRADASSGKITGLTAGTVASDSKDAINGSQLYGVSDSFKTVIGGNAAVNPDGTITTSNIGGTGKDNVNDAIQAIDTTAKAAKSTVIAGKNTLVTPSTNPDGSTEYKVETADDVDFNSVTASSLTVGSINADASTGKITGLTAGTVASDSKDAINGSQLYGVSDSFKTVIGGNAVVNPDGTVTTSNIGGTGKDNVNDAIQAIDTTAKAAKSTVIAGKNTLVTPTTNADGSTEYKVETADDVDFNSVTVGTIRADATTGKITGLTAGTVASDSKDAINGSQLYGVSDSFKTVIGGNAVVNPDGTVTTSNIGGTGKDNVNDAIQAIDTTAKAAKSTVIAGKNTLVTPSTNPDGSTEYKVETADDVEFNSVTVGAIRADTTTGKITGLTAGTVASDSKDAINGSQLYSVSDSFKTVIGGNAAVNPDGTVTTSNIGGTGKDNVNDAIQAIDTTAKAAKSTVIAGKNTLVTPTTNADGSTEYKVATADDVDFNSVTASKLTVGSINADAATGKIVGVSDGLVAANSLEVVNGGQLFKVADSFKTVVGGNAIVNPDGTINVSNIGGTGKDNVNDAIQAIDTTAKAAKSTVVASKNTIVTSSKNADGSTEYAVATVDDVNFKSVTASSLTVGSINADATTGKITGLTAGTVASDSKDAINGSQLYGVSDSFKTVIGGNAVVNPDGTVTTSNIGGTGKDNVNDAIQAIDTTAKAAKSTVIAGKNTLVTPSTNPDGSTEYKVETADDVDFNSVTASSLTVGSINADASTGKITGLTAGTVASDSKDAINGSQLYGVSDSFKTVIGGNAVVNPDGTVTTSNIGGTGKDNVNDAIQAIDTTAKAAKSTVVAGKNTLVTPTTNPDGSTEYKVATADDVDFNSVTSDKITVGNIVADASSNKISGLANGAVSKNSTEAINGSQLYGVSNSVSTVIGGNSKVNVDGTLTVSNLGNTGKNNVNDAIAAVQNQATQAKSTVSSGDNIVVNETKNADGSTNYQVETAKDVSFDTVKSDQVTVGNIKLDSSSNKITGIENGTVSKDSKDAINGSQLSSVSNSVANVIGGNTKVNSDGTLSANDIGGTGKNTVDEAIASVKSDVSAAKTTVSAGTNTVVNKNQNTDGSTNYTVDLAKDIAVDSVTAKDVKADNVQAKNVTADNVKVGNVTVNSTTNKVSGLANGEVSKTSTDAVNGSQLHATNQNMATYLGGGSTVNTDGSTSAPTYNVAGGSYHDVGSALNAVDGRVSNLEQAFYQTNQNMQDLRNETRAGIAGALAVGNLPQPTEAGMSMISAGVGGYRGETAVAVGVSAITDSNKYVWKMGASADSRSNISGAVSVGYQWK</sequence>
<feature type="domain" description="Trimeric autotransporter adhesin YadA-like head" evidence="12">
    <location>
        <begin position="955"/>
        <end position="972"/>
    </location>
</feature>
<dbReference type="GO" id="GO:0009986">
    <property type="term" value="C:cell surface"/>
    <property type="evidence" value="ECO:0007669"/>
    <property type="project" value="UniProtKB-SubCell"/>
</dbReference>
<dbReference type="CDD" id="cd12820">
    <property type="entry name" value="LbR_YadA-like"/>
    <property type="match status" value="2"/>
</dbReference>
<feature type="domain" description="Trimeric autotransporter adhesin YadA-like stalk" evidence="13">
    <location>
        <begin position="1782"/>
        <end position="1824"/>
    </location>
</feature>
<feature type="domain" description="Trimeric autotransporter adhesin YadA-like stalk" evidence="13">
    <location>
        <begin position="1153"/>
        <end position="1195"/>
    </location>
</feature>
<feature type="domain" description="Trimeric autotransporter adhesin YadA-like stalk" evidence="13">
    <location>
        <begin position="3052"/>
        <end position="3095"/>
    </location>
</feature>
<keyword evidence="7" id="KW-0732">Signal</keyword>
<feature type="domain" description="Trimeric autotransporter adhesin YadA-like stalk" evidence="13">
    <location>
        <begin position="650"/>
        <end position="682"/>
    </location>
</feature>
<feature type="domain" description="Trimeric autotransporter adhesin YadA-like C-terminal membrane anchor" evidence="11">
    <location>
        <begin position="3158"/>
        <end position="3218"/>
    </location>
</feature>
<feature type="domain" description="Trimeric autotransporter adhesin YadA-like stalk" evidence="13">
    <location>
        <begin position="2910"/>
        <end position="2953"/>
    </location>
</feature>
<dbReference type="GO" id="GO:0015031">
    <property type="term" value="P:protein transport"/>
    <property type="evidence" value="ECO:0007669"/>
    <property type="project" value="UniProtKB-KW"/>
</dbReference>
<dbReference type="InterPro" id="IPR005594">
    <property type="entry name" value="YadA_C"/>
</dbReference>
<dbReference type="Pfam" id="PF13018">
    <property type="entry name" value="ESPR"/>
    <property type="match status" value="1"/>
</dbReference>
<evidence type="ECO:0000313" key="15">
    <source>
        <dbReference type="EMBL" id="MDQ9072899.1"/>
    </source>
</evidence>
<accession>A0AAW8JK48</accession>
<feature type="domain" description="Trimeric autotransporter adhesin YadA-like stalk" evidence="13">
    <location>
        <begin position="1660"/>
        <end position="1702"/>
    </location>
</feature>
<dbReference type="Proteomes" id="UP001243195">
    <property type="component" value="Unassembled WGS sequence"/>
</dbReference>
<feature type="domain" description="Trimeric autotransporter adhesin YadA-like stalk" evidence="13">
    <location>
        <begin position="2031"/>
        <end position="2072"/>
    </location>
</feature>
<feature type="domain" description="Trimeric autotransporter adhesin YadA-like head" evidence="12">
    <location>
        <begin position="836"/>
        <end position="862"/>
    </location>
</feature>
<evidence type="ECO:0000256" key="4">
    <source>
        <dbReference type="ARBA" id="ARBA00022448"/>
    </source>
</evidence>
<feature type="domain" description="Trimeric autotransporter adhesin YadA-like stalk" evidence="13">
    <location>
        <begin position="2153"/>
        <end position="2194"/>
    </location>
</feature>
<dbReference type="InterPro" id="IPR024973">
    <property type="entry name" value="ESPR"/>
</dbReference>
<feature type="domain" description="Trimeric autotransporter adhesin YadA-like stalk" evidence="13">
    <location>
        <begin position="534"/>
        <end position="573"/>
    </location>
</feature>
<dbReference type="Gene3D" id="3.30.1300.30">
    <property type="entry name" value="GSPII I/J protein-like"/>
    <property type="match status" value="1"/>
</dbReference>
<dbReference type="Gene3D" id="2.150.10.10">
    <property type="entry name" value="Serralysin-like metalloprotease, C-terminal"/>
    <property type="match status" value="12"/>
</dbReference>
<feature type="domain" description="Trimeric autotransporter adhesin YadA-like stalk" evidence="13">
    <location>
        <begin position="2656"/>
        <end position="2697"/>
    </location>
</feature>
<feature type="domain" description="Trimeric autotransporter adhesin YadA-like stalk" evidence="13">
    <location>
        <begin position="1533"/>
        <end position="1575"/>
    </location>
</feature>
<comment type="caution">
    <text evidence="15">The sequence shown here is derived from an EMBL/GenBank/DDBJ whole genome shotgun (WGS) entry which is preliminary data.</text>
</comment>
<feature type="domain" description="Trimeric autotransporter adhesin YadA-like stalk" evidence="13">
    <location>
        <begin position="2275"/>
        <end position="2317"/>
    </location>
</feature>
<evidence type="ECO:0000259" key="13">
    <source>
        <dbReference type="Pfam" id="PF05662"/>
    </source>
</evidence>
<feature type="domain" description="Trimeric autotransporter adhesin YadA-like stalk" evidence="13">
    <location>
        <begin position="2529"/>
        <end position="2570"/>
    </location>
</feature>
<evidence type="ECO:0000256" key="5">
    <source>
        <dbReference type="ARBA" id="ARBA00022452"/>
    </source>
</evidence>
<dbReference type="InterPro" id="IPR045584">
    <property type="entry name" value="Pilin-like"/>
</dbReference>
<feature type="domain" description="Trimeric autotransporter adhesin YadA-like stalk" evidence="13">
    <location>
        <begin position="1904"/>
        <end position="1945"/>
    </location>
</feature>
<feature type="domain" description="Trimeric autotransporter adhesin YadA-like head" evidence="12">
    <location>
        <begin position="421"/>
        <end position="447"/>
    </location>
</feature>
<evidence type="ECO:0000256" key="9">
    <source>
        <dbReference type="ARBA" id="ARBA00023136"/>
    </source>
</evidence>
<protein>
    <submittedName>
        <fullName evidence="15">ESPR-type extended signal peptide-containing protein</fullName>
    </submittedName>
</protein>
<feature type="domain" description="Trimeric autotransporter adhesin YadA-like head" evidence="12">
    <location>
        <begin position="273"/>
        <end position="298"/>
    </location>
</feature>
<comment type="subcellular location">
    <subcellularLocation>
        <location evidence="2">Cell outer membrane</location>
    </subcellularLocation>
    <subcellularLocation>
        <location evidence="1">Cell surface</location>
    </subcellularLocation>
</comment>
<evidence type="ECO:0000256" key="2">
    <source>
        <dbReference type="ARBA" id="ARBA00004442"/>
    </source>
</evidence>
<feature type="domain" description="ESPR" evidence="14">
    <location>
        <begin position="1"/>
        <end position="44"/>
    </location>
</feature>
<comment type="similarity">
    <text evidence="3">Belongs to the autotransporter-2 (AT-2) (TC 1.B.40) family.</text>
</comment>
<gene>
    <name evidence="15" type="ORF">RFH51_15685</name>
</gene>
<dbReference type="Pfam" id="PF05662">
    <property type="entry name" value="YadA_stalk"/>
    <property type="match status" value="20"/>
</dbReference>
<evidence type="ECO:0000256" key="10">
    <source>
        <dbReference type="ARBA" id="ARBA00023237"/>
    </source>
</evidence>
<feature type="domain" description="Trimeric autotransporter adhesin YadA-like stalk" evidence="13">
    <location>
        <begin position="2783"/>
        <end position="2825"/>
    </location>
</feature>
<keyword evidence="9" id="KW-0472">Membrane</keyword>
<feature type="domain" description="Trimeric autotransporter adhesin YadA-like head" evidence="12">
    <location>
        <begin position="1005"/>
        <end position="1028"/>
    </location>
</feature>
<keyword evidence="5" id="KW-1134">Transmembrane beta strand</keyword>
<dbReference type="Pfam" id="PF03895">
    <property type="entry name" value="YadA_anchor"/>
    <property type="match status" value="1"/>
</dbReference>
<organism evidence="15 16">
    <name type="scientific">Acinetobacter gerneri</name>
    <dbReference type="NCBI Taxonomy" id="202952"/>
    <lineage>
        <taxon>Bacteria</taxon>
        <taxon>Pseudomonadati</taxon>
        <taxon>Pseudomonadota</taxon>
        <taxon>Gammaproteobacteria</taxon>
        <taxon>Moraxellales</taxon>
        <taxon>Moraxellaceae</taxon>
        <taxon>Acinetobacter</taxon>
    </lineage>
</organism>
<feature type="domain" description="Trimeric autotransporter adhesin YadA-like stalk" evidence="13">
    <location>
        <begin position="1284"/>
        <end position="1326"/>
    </location>
</feature>
<dbReference type="InterPro" id="IPR008635">
    <property type="entry name" value="Coiled_stalk_dom"/>
</dbReference>
<dbReference type="InterPro" id="IPR008640">
    <property type="entry name" value="Adhesin_Head_dom"/>
</dbReference>
<reference evidence="15" key="1">
    <citation type="submission" date="2023-08" db="EMBL/GenBank/DDBJ databases">
        <title>Emergence of clinically-relevant ST2 carbapenem-resistant Acinetobacter baumannii strains in hospital sewages in Zhejiang, East of China.</title>
        <authorList>
            <person name="Kaichao C."/>
            <person name="Zhang R."/>
        </authorList>
    </citation>
    <scope>NUCLEOTIDE SEQUENCE</scope>
    <source>
        <strain evidence="15">M-SY-60</strain>
    </source>
</reference>
<keyword evidence="4" id="KW-0813">Transport</keyword>
<dbReference type="EMBL" id="JAVIDA010000028">
    <property type="protein sequence ID" value="MDQ9072899.1"/>
    <property type="molecule type" value="Genomic_DNA"/>
</dbReference>
<dbReference type="Gene3D" id="1.20.5.170">
    <property type="match status" value="11"/>
</dbReference>
<feature type="domain" description="Trimeric autotransporter adhesin YadA-like head" evidence="12">
    <location>
        <begin position="451"/>
        <end position="473"/>
    </location>
</feature>
<dbReference type="SUPFAM" id="SSF101967">
    <property type="entry name" value="Adhesin YadA, collagen-binding domain"/>
    <property type="match status" value="6"/>
</dbReference>
<proteinExistence type="inferred from homology"/>
<feature type="domain" description="Trimeric autotransporter adhesin YadA-like stalk" evidence="13">
    <location>
        <begin position="230"/>
        <end position="270"/>
    </location>
</feature>
<evidence type="ECO:0000256" key="6">
    <source>
        <dbReference type="ARBA" id="ARBA00022692"/>
    </source>
</evidence>
<evidence type="ECO:0000259" key="11">
    <source>
        <dbReference type="Pfam" id="PF03895"/>
    </source>
</evidence>
<evidence type="ECO:0000256" key="3">
    <source>
        <dbReference type="ARBA" id="ARBA00005848"/>
    </source>
</evidence>
<feature type="domain" description="Trimeric autotransporter adhesin YadA-like stalk" evidence="13">
    <location>
        <begin position="792"/>
        <end position="833"/>
    </location>
</feature>
<name>A0AAW8JK48_9GAMM</name>
<evidence type="ECO:0000313" key="16">
    <source>
        <dbReference type="Proteomes" id="UP001243195"/>
    </source>
</evidence>
<feature type="domain" description="Trimeric autotransporter adhesin YadA-like head" evidence="12">
    <location>
        <begin position="1058"/>
        <end position="1084"/>
    </location>
</feature>
<evidence type="ECO:0000256" key="7">
    <source>
        <dbReference type="ARBA" id="ARBA00022729"/>
    </source>
</evidence>
<feature type="domain" description="Trimeric autotransporter adhesin YadA-like stalk" evidence="13">
    <location>
        <begin position="89"/>
        <end position="122"/>
    </location>
</feature>
<evidence type="ECO:0000259" key="14">
    <source>
        <dbReference type="Pfam" id="PF13018"/>
    </source>
</evidence>
<dbReference type="RefSeq" id="WP_308957086.1">
    <property type="nucleotide sequence ID" value="NZ_JAVICY010000031.1"/>
</dbReference>
<dbReference type="InterPro" id="IPR011049">
    <property type="entry name" value="Serralysin-like_metalloprot_C"/>
</dbReference>
<evidence type="ECO:0000256" key="8">
    <source>
        <dbReference type="ARBA" id="ARBA00022927"/>
    </source>
</evidence>
<dbReference type="SUPFAM" id="SSF54523">
    <property type="entry name" value="Pili subunits"/>
    <property type="match status" value="1"/>
</dbReference>
<dbReference type="Pfam" id="PF05658">
    <property type="entry name" value="YadA_head"/>
    <property type="match status" value="8"/>
</dbReference>
<evidence type="ECO:0000259" key="12">
    <source>
        <dbReference type="Pfam" id="PF05658"/>
    </source>
</evidence>
<evidence type="ECO:0000256" key="1">
    <source>
        <dbReference type="ARBA" id="ARBA00004241"/>
    </source>
</evidence>
<keyword evidence="10" id="KW-0998">Cell outer membrane</keyword>
<keyword evidence="6" id="KW-0812">Transmembrane</keyword>
<feature type="domain" description="Trimeric autotransporter adhesin YadA-like stalk" evidence="13">
    <location>
        <begin position="1406"/>
        <end position="1448"/>
    </location>
</feature>
<feature type="domain" description="Trimeric autotransporter adhesin YadA-like head" evidence="12">
    <location>
        <begin position="908"/>
        <end position="927"/>
    </location>
</feature>
<dbReference type="GO" id="GO:0009279">
    <property type="term" value="C:cell outer membrane"/>
    <property type="evidence" value="ECO:0007669"/>
    <property type="project" value="UniProtKB-SubCell"/>
</dbReference>
<keyword evidence="8" id="KW-0653">Protein transport</keyword>